<sequence length="467" mass="50498">MTKYIHLILLAAGLSACTVGRNYQRPEVALPATFAQQPATDTTIGNAAWKQFFQDPALQQLLEATVKGNFDLQIALTRIDEAQAYLKQSKAAFFPSVGLNATANTSIPSKNSLNGVSLENFLKTTHIEDFTLGVGLSWEIDVWGRLRRQKEAALATYLQSYEGAKAVQTGLVASVASGYFNLLMLDAQLRVANRNVALSDTIVRMISMQKTAGQVTELAVQQAISQKQSAESLVPQLQQAITIQENALHMLAGELPGGVIARSASLEQVQLWDSLYTGIPASVTANRPDVKATELALQAANANVGVAQASMYPKLSITASGGLNALKASDWFSVPSSLFGTVAGNIAQPIFQQRQLKTQYEVAKVQREQAVISFRQSVVNAVREVSDALVSADKLKEQQRIADAQVQTTNKSVSQARMLFQSGLANYLEVITAQGNTLQAELNQADVKRRQLAATVELYRALGGGWK</sequence>
<name>A0ABY6J3S9_9BACT</name>
<dbReference type="RefSeq" id="WP_264282241.1">
    <property type="nucleotide sequence ID" value="NZ_CP107006.1"/>
</dbReference>
<keyword evidence="4" id="KW-1185">Reference proteome</keyword>
<dbReference type="Pfam" id="PF02321">
    <property type="entry name" value="OEP"/>
    <property type="match status" value="2"/>
</dbReference>
<dbReference type="InterPro" id="IPR010131">
    <property type="entry name" value="MdtP/NodT-like"/>
</dbReference>
<protein>
    <submittedName>
        <fullName evidence="3">Efflux transporter outer membrane subunit</fullName>
    </submittedName>
</protein>
<dbReference type="SUPFAM" id="SSF56954">
    <property type="entry name" value="Outer membrane efflux proteins (OEP)"/>
    <property type="match status" value="1"/>
</dbReference>
<organism evidence="3 4">
    <name type="scientific">Chitinophaga horti</name>
    <dbReference type="NCBI Taxonomy" id="2920382"/>
    <lineage>
        <taxon>Bacteria</taxon>
        <taxon>Pseudomonadati</taxon>
        <taxon>Bacteroidota</taxon>
        <taxon>Chitinophagia</taxon>
        <taxon>Chitinophagales</taxon>
        <taxon>Chitinophagaceae</taxon>
        <taxon>Chitinophaga</taxon>
    </lineage>
</organism>
<keyword evidence="2" id="KW-0812">Transmembrane</keyword>
<comment type="similarity">
    <text evidence="1 2">Belongs to the outer membrane factor (OMF) (TC 1.B.17) family.</text>
</comment>
<keyword evidence="2" id="KW-1134">Transmembrane beta strand</keyword>
<reference evidence="3" key="1">
    <citation type="submission" date="2022-10" db="EMBL/GenBank/DDBJ databases">
        <title>Chitinophaga sp. nov., isolated from soil.</title>
        <authorList>
            <person name="Jeon C.O."/>
        </authorList>
    </citation>
    <scope>NUCLEOTIDE SEQUENCE</scope>
    <source>
        <strain evidence="3">R8</strain>
    </source>
</reference>
<proteinExistence type="inferred from homology"/>
<evidence type="ECO:0000313" key="4">
    <source>
        <dbReference type="Proteomes" id="UP001162741"/>
    </source>
</evidence>
<evidence type="ECO:0000256" key="2">
    <source>
        <dbReference type="RuleBase" id="RU362097"/>
    </source>
</evidence>
<comment type="subcellular location">
    <subcellularLocation>
        <location evidence="2">Cell membrane</location>
        <topology evidence="2">Lipid-anchor</topology>
    </subcellularLocation>
</comment>
<dbReference type="InterPro" id="IPR003423">
    <property type="entry name" value="OMP_efflux"/>
</dbReference>
<dbReference type="Gene3D" id="1.20.1600.10">
    <property type="entry name" value="Outer membrane efflux proteins (OEP)"/>
    <property type="match status" value="1"/>
</dbReference>
<dbReference type="PANTHER" id="PTHR30203:SF33">
    <property type="entry name" value="BLR4455 PROTEIN"/>
    <property type="match status" value="1"/>
</dbReference>
<dbReference type="NCBIfam" id="TIGR01845">
    <property type="entry name" value="outer_NodT"/>
    <property type="match status" value="1"/>
</dbReference>
<dbReference type="PANTHER" id="PTHR30203">
    <property type="entry name" value="OUTER MEMBRANE CATION EFFLUX PROTEIN"/>
    <property type="match status" value="1"/>
</dbReference>
<dbReference type="Proteomes" id="UP001162741">
    <property type="component" value="Chromosome"/>
</dbReference>
<dbReference type="PROSITE" id="PS51257">
    <property type="entry name" value="PROKAR_LIPOPROTEIN"/>
    <property type="match status" value="1"/>
</dbReference>
<dbReference type="EMBL" id="CP107006">
    <property type="protein sequence ID" value="UYQ94323.1"/>
    <property type="molecule type" value="Genomic_DNA"/>
</dbReference>
<accession>A0ABY6J3S9</accession>
<evidence type="ECO:0000313" key="3">
    <source>
        <dbReference type="EMBL" id="UYQ94323.1"/>
    </source>
</evidence>
<keyword evidence="2" id="KW-0449">Lipoprotein</keyword>
<gene>
    <name evidence="3" type="ORF">MKQ68_04355</name>
</gene>
<keyword evidence="2" id="KW-0564">Palmitate</keyword>
<evidence type="ECO:0000256" key="1">
    <source>
        <dbReference type="ARBA" id="ARBA00007613"/>
    </source>
</evidence>
<dbReference type="Gene3D" id="2.20.200.10">
    <property type="entry name" value="Outer membrane efflux proteins (OEP)"/>
    <property type="match status" value="1"/>
</dbReference>
<keyword evidence="2" id="KW-0472">Membrane</keyword>